<feature type="compositionally biased region" description="Basic and acidic residues" evidence="6">
    <location>
        <begin position="953"/>
        <end position="966"/>
    </location>
</feature>
<dbReference type="PANTHER" id="PTHR31908:SF11">
    <property type="entry name" value="PROTEIN CROWDED NUCLEI 1"/>
    <property type="match status" value="1"/>
</dbReference>
<feature type="region of interest" description="Disordered" evidence="6">
    <location>
        <begin position="1101"/>
        <end position="1162"/>
    </location>
</feature>
<feature type="compositionally biased region" description="Basic residues" evidence="6">
    <location>
        <begin position="967"/>
        <end position="976"/>
    </location>
</feature>
<dbReference type="AlphaFoldDB" id="A0A1Q3C5V3"/>
<dbReference type="FunCoup" id="A0A1Q3C5V3">
    <property type="interactions" value="1267"/>
</dbReference>
<feature type="region of interest" description="Disordered" evidence="6">
    <location>
        <begin position="872"/>
        <end position="926"/>
    </location>
</feature>
<sequence>MFTPQRKTWGGWSLTPRTYKSGASGSESNLSRGDGTLVKGKDVAFVEPPTPVAGNVVGPSDLAEKIAKLEHELFEYQYNMGLLLIEKKEWASKYDELSQALSEEKDALKREQAAHLIAIDEVEKREENLRKALGVEKQCVLDLEKTLHEMRSENAEIKFTADSKLAEANALITCIEEKSLEVEMKLRSADAKLAEVSRKTSEIERKSQEVESRESVLRREHSFFFSEREANESTLSKQREDLREWERKLQEGEERLAKGQRIVNEREERANENDKVLKQKEKDLEEVQKRIDAANLTLKRKEDDINSRLTNLTLKEKESDAMRKSLEFKSKELVDLEERLTAREKVEIQKLLDEHNAILDAKKHEFELEIEQRRKTLDEELKSRVSELEKKESEVNHMEEKIGKREQALDKRIEKFKEKEKEFELKLRAQKEREKTIKSEEKNLETEKKRMLADKDDLLSLKAEVEKVRAFNEEELVKIHEKEKQLKVSEEERAEYLRLQTELKDEIEKCRAQEELLLKDAEDLKQQKETFEREWEELDEKRTEIQKEMKNVTEQKEEVEKLKFSVEERLKNERQTTQDYIQREMKALEVAKESFEASMEHERSMVAERAEIERSQMLHDFELQKRKLEIDLQNRQEAMEKYLQEKEKSFEDEKERELNNINYLREVAKREMEELKMERHRIEKGRQEIDANKKHLKEDQVDIQKDIDELIVLSRRLKDQREQFIKEKDRFISFVENRKSCKNCGELTSEFLLSDLQSLQEIENIEVLPLPRSAVDFVNEDVFGNLAASEGQNNAPGVGGPGSPLSGGTISWLRKCTSKIFRLSPSKGSESSAVRSLREELPGSGDQVNVEEPSKILNFTENEQDLSYTSTREVEGGQDLSVDDQINVNSKTPEVQEDSQPSHLNRGRKARNRGRARVSRTRSVKAVVQDAKAILGEAFELNETEHPNGNAEDSSRGESGLVDKGKLRNGRKRNRARTSQITVSKQDGEESEGQSDSIMAGQPRKRQQTRYNLRRPKSGVAVVDARASSDLIKENEEEVDGVRGREDGIFHPKGARTSVEAASENGGSTPFVQLQTLADPQDGGANTTNKLVDYISVSVEVNGSPEGTGDYGNGDEYRSKSPGGDADGVGDDSEVEDDEEDEESEHPGEKSIGKKLWNFFTT</sequence>
<dbReference type="STRING" id="3775.A0A1Q3C5V3"/>
<evidence type="ECO:0000256" key="4">
    <source>
        <dbReference type="ARBA" id="ARBA00024208"/>
    </source>
</evidence>
<dbReference type="GO" id="GO:0006997">
    <property type="term" value="P:nucleus organization"/>
    <property type="evidence" value="ECO:0007669"/>
    <property type="project" value="InterPro"/>
</dbReference>
<evidence type="ECO:0000256" key="5">
    <source>
        <dbReference type="SAM" id="Coils"/>
    </source>
</evidence>
<comment type="subcellular location">
    <subcellularLocation>
        <location evidence="3">Nucleus lamina</location>
    </subcellularLocation>
</comment>
<feature type="coiled-coil region" evidence="5">
    <location>
        <begin position="87"/>
        <end position="114"/>
    </location>
</feature>
<dbReference type="InParanoid" id="A0A1Q3C5V3"/>
<dbReference type="Proteomes" id="UP000187406">
    <property type="component" value="Unassembled WGS sequence"/>
</dbReference>
<feature type="coiled-coil region" evidence="5">
    <location>
        <begin position="374"/>
        <end position="576"/>
    </location>
</feature>
<reference evidence="8" key="1">
    <citation type="submission" date="2016-04" db="EMBL/GenBank/DDBJ databases">
        <title>Cephalotus genome sequencing.</title>
        <authorList>
            <person name="Fukushima K."/>
            <person name="Hasebe M."/>
            <person name="Fang X."/>
        </authorList>
    </citation>
    <scope>NUCLEOTIDE SEQUENCE [LARGE SCALE GENOMIC DNA]</scope>
    <source>
        <strain evidence="8">cv. St1</strain>
    </source>
</reference>
<feature type="coiled-coil region" evidence="5">
    <location>
        <begin position="186"/>
        <end position="339"/>
    </location>
</feature>
<feature type="region of interest" description="Disordered" evidence="6">
    <location>
        <begin position="824"/>
        <end position="852"/>
    </location>
</feature>
<evidence type="ECO:0000256" key="6">
    <source>
        <dbReference type="SAM" id="MobiDB-lite"/>
    </source>
</evidence>
<evidence type="ECO:0000256" key="1">
    <source>
        <dbReference type="ARBA" id="ARBA00023054"/>
    </source>
</evidence>
<keyword evidence="2" id="KW-0539">Nucleus</keyword>
<accession>A0A1Q3C5V3</accession>
<dbReference type="InterPro" id="IPR040418">
    <property type="entry name" value="CRWN"/>
</dbReference>
<feature type="coiled-coil region" evidence="5">
    <location>
        <begin position="618"/>
        <end position="692"/>
    </location>
</feature>
<keyword evidence="8" id="KW-1185">Reference proteome</keyword>
<dbReference type="EMBL" id="BDDD01001400">
    <property type="protein sequence ID" value="GAV75637.1"/>
    <property type="molecule type" value="Genomic_DNA"/>
</dbReference>
<feature type="compositionally biased region" description="Polar residues" evidence="6">
    <location>
        <begin position="884"/>
        <end position="903"/>
    </location>
</feature>
<organism evidence="7 8">
    <name type="scientific">Cephalotus follicularis</name>
    <name type="common">Albany pitcher plant</name>
    <dbReference type="NCBI Taxonomy" id="3775"/>
    <lineage>
        <taxon>Eukaryota</taxon>
        <taxon>Viridiplantae</taxon>
        <taxon>Streptophyta</taxon>
        <taxon>Embryophyta</taxon>
        <taxon>Tracheophyta</taxon>
        <taxon>Spermatophyta</taxon>
        <taxon>Magnoliopsida</taxon>
        <taxon>eudicotyledons</taxon>
        <taxon>Gunneridae</taxon>
        <taxon>Pentapetalae</taxon>
        <taxon>rosids</taxon>
        <taxon>fabids</taxon>
        <taxon>Oxalidales</taxon>
        <taxon>Cephalotaceae</taxon>
        <taxon>Cephalotus</taxon>
    </lineage>
</organism>
<comment type="caution">
    <text evidence="7">The sequence shown here is derived from an EMBL/GenBank/DDBJ whole genome shotgun (WGS) entry which is preliminary data.</text>
</comment>
<name>A0A1Q3C5V3_CEPFO</name>
<evidence type="ECO:0000256" key="3">
    <source>
        <dbReference type="ARBA" id="ARBA00024186"/>
    </source>
</evidence>
<feature type="compositionally biased region" description="Basic residues" evidence="6">
    <location>
        <begin position="1003"/>
        <end position="1012"/>
    </location>
</feature>
<dbReference type="PANTHER" id="PTHR31908">
    <property type="entry name" value="PROTEIN CROWDED NUCLEI 4"/>
    <property type="match status" value="1"/>
</dbReference>
<protein>
    <submittedName>
        <fullName evidence="7">Uncharacterized protein</fullName>
    </submittedName>
</protein>
<proteinExistence type="inferred from homology"/>
<keyword evidence="1 5" id="KW-0175">Coiled coil</keyword>
<evidence type="ECO:0000313" key="8">
    <source>
        <dbReference type="Proteomes" id="UP000187406"/>
    </source>
</evidence>
<gene>
    <name evidence="7" type="ORF">CFOL_v3_19115</name>
</gene>
<feature type="region of interest" description="Disordered" evidence="6">
    <location>
        <begin position="938"/>
        <end position="1012"/>
    </location>
</feature>
<comment type="similarity">
    <text evidence="4">Belongs to the CRWN family.</text>
</comment>
<evidence type="ECO:0000256" key="2">
    <source>
        <dbReference type="ARBA" id="ARBA00023242"/>
    </source>
</evidence>
<dbReference type="GO" id="GO:0005652">
    <property type="term" value="C:nuclear lamina"/>
    <property type="evidence" value="ECO:0007669"/>
    <property type="project" value="UniProtKB-SubCell"/>
</dbReference>
<feature type="compositionally biased region" description="Acidic residues" evidence="6">
    <location>
        <begin position="1128"/>
        <end position="1144"/>
    </location>
</feature>
<dbReference type="OrthoDB" id="673795at2759"/>
<evidence type="ECO:0000313" key="7">
    <source>
        <dbReference type="EMBL" id="GAV75637.1"/>
    </source>
</evidence>
<feature type="compositionally biased region" description="Basic residues" evidence="6">
    <location>
        <begin position="905"/>
        <end position="923"/>
    </location>
</feature>